<feature type="binding site" evidence="13">
    <location>
        <position position="216"/>
    </location>
    <ligand>
        <name>substrate</name>
    </ligand>
</feature>
<dbReference type="FunFam" id="3.90.1170.20:FF:000001">
    <property type="entry name" value="Nicotinate-nucleotide diphosphorylase (Carboxylating)"/>
    <property type="match status" value="1"/>
</dbReference>
<protein>
    <recommendedName>
        <fullName evidence="11">Probable nicotinate-nucleotide pyrophosphorylase [carboxylating]</fullName>
        <ecNumber evidence="5">2.4.2.19</ecNumber>
    </recommendedName>
    <alternativeName>
        <fullName evidence="9">Quinolinate phosphoribosyltransferase [decarboxylating]</fullName>
    </alternativeName>
</protein>
<sequence length="279" mass="30730">MLDKFLIEDIIKNALREDMNGGDITSDYLIDKLSIGKGIITSKEEGIICGLDIAELVFSTLDSTLTFTKLKKDGDMVTKGEDIATIEGSLFSILKGERVALNFLQRMSGIASKSRIFADRVKEYKVRVVDTRKTTPGLRVFEKYSVKIGGCFNHRHNLSDAVMIKDNHIIAAGGIKQAVEKLRKNIPHTTKIEVEVKNLEELQVALDLNTDIIMLDNMSIENMKKAVNITKGKAILEASGNVTEENVIEIAKTGVDIISVGALTHSVKSLDISLNILNL</sequence>
<dbReference type="KEGG" id="cad:Curi_c00210"/>
<dbReference type="InterPro" id="IPR013785">
    <property type="entry name" value="Aldolase_TIM"/>
</dbReference>
<feature type="binding site" evidence="13">
    <location>
        <position position="195"/>
    </location>
    <ligand>
        <name>substrate</name>
    </ligand>
</feature>
<dbReference type="EMBL" id="CP003326">
    <property type="protein sequence ID" value="AFS77103.1"/>
    <property type="molecule type" value="Genomic_DNA"/>
</dbReference>
<evidence type="ECO:0000256" key="8">
    <source>
        <dbReference type="ARBA" id="ARBA00022679"/>
    </source>
</evidence>
<evidence type="ECO:0000256" key="4">
    <source>
        <dbReference type="ARBA" id="ARBA00011218"/>
    </source>
</evidence>
<dbReference type="GO" id="GO:0004514">
    <property type="term" value="F:nicotinate-nucleotide diphosphorylase (carboxylating) activity"/>
    <property type="evidence" value="ECO:0007669"/>
    <property type="project" value="UniProtKB-EC"/>
</dbReference>
<dbReference type="GO" id="GO:0005737">
    <property type="term" value="C:cytoplasm"/>
    <property type="evidence" value="ECO:0007669"/>
    <property type="project" value="TreeGrafter"/>
</dbReference>
<evidence type="ECO:0000256" key="12">
    <source>
        <dbReference type="PIRNR" id="PIRNR006250"/>
    </source>
</evidence>
<name>K0ATA6_GOTA9</name>
<dbReference type="FunFam" id="3.20.20.70:FF:000030">
    <property type="entry name" value="Nicotinate-nucleotide pyrophosphorylase, carboxylating"/>
    <property type="match status" value="1"/>
</dbReference>
<dbReference type="PANTHER" id="PTHR32179">
    <property type="entry name" value="NICOTINATE-NUCLEOTIDE PYROPHOSPHORYLASE [CARBOXYLATING]"/>
    <property type="match status" value="1"/>
</dbReference>
<accession>K0ATA6</accession>
<dbReference type="GO" id="GO:0009435">
    <property type="term" value="P:NAD+ biosynthetic process"/>
    <property type="evidence" value="ECO:0007669"/>
    <property type="project" value="UniProtKB-UniPathway"/>
</dbReference>
<proteinExistence type="inferred from homology"/>
<dbReference type="CDD" id="cd01572">
    <property type="entry name" value="QPRTase"/>
    <property type="match status" value="1"/>
</dbReference>
<comment type="pathway">
    <text evidence="2">Cofactor biosynthesis; NAD(+) biosynthesis; nicotinate D-ribonucleotide from quinolinate: step 1/1.</text>
</comment>
<organism evidence="16 17">
    <name type="scientific">Gottschalkia acidurici (strain ATCC 7906 / DSM 604 / BCRC 14475 / CIP 104303 / KCTC 5404 / NCIMB 10678 / 9a)</name>
    <name type="common">Clostridium acidurici</name>
    <dbReference type="NCBI Taxonomy" id="1128398"/>
    <lineage>
        <taxon>Bacteria</taxon>
        <taxon>Bacillati</taxon>
        <taxon>Bacillota</taxon>
        <taxon>Tissierellia</taxon>
        <taxon>Tissierellales</taxon>
        <taxon>Gottschalkiaceae</taxon>
        <taxon>Gottschalkia</taxon>
    </lineage>
</organism>
<feature type="binding site" evidence="13">
    <location>
        <position position="165"/>
    </location>
    <ligand>
        <name>substrate</name>
    </ligand>
</feature>
<evidence type="ECO:0000256" key="13">
    <source>
        <dbReference type="PIRSR" id="PIRSR006250-1"/>
    </source>
</evidence>
<feature type="domain" description="Quinolinate phosphoribosyl transferase C-terminal" evidence="14">
    <location>
        <begin position="110"/>
        <end position="274"/>
    </location>
</feature>
<dbReference type="InterPro" id="IPR004393">
    <property type="entry name" value="NadC"/>
</dbReference>
<dbReference type="EC" id="2.4.2.19" evidence="5"/>
<dbReference type="PIRSF" id="PIRSF006250">
    <property type="entry name" value="NadC_ModD"/>
    <property type="match status" value="1"/>
</dbReference>
<evidence type="ECO:0000256" key="5">
    <source>
        <dbReference type="ARBA" id="ARBA00011944"/>
    </source>
</evidence>
<evidence type="ECO:0000256" key="2">
    <source>
        <dbReference type="ARBA" id="ARBA00004893"/>
    </source>
</evidence>
<keyword evidence="6" id="KW-0662">Pyridine nucleotide biosynthesis</keyword>
<feature type="domain" description="Quinolinate phosphoribosyl transferase N-terminal" evidence="15">
    <location>
        <begin position="23"/>
        <end position="108"/>
    </location>
</feature>
<dbReference type="InterPro" id="IPR022412">
    <property type="entry name" value="Quinolinate_PRibosylTrfase_N"/>
</dbReference>
<dbReference type="Pfam" id="PF01729">
    <property type="entry name" value="QRPTase_C"/>
    <property type="match status" value="1"/>
</dbReference>
<evidence type="ECO:0000256" key="10">
    <source>
        <dbReference type="ARBA" id="ARBA00047445"/>
    </source>
</evidence>
<keyword evidence="7 12" id="KW-0328">Glycosyltransferase</keyword>
<dbReference type="SUPFAM" id="SSF54675">
    <property type="entry name" value="Nicotinate/Quinolinate PRTase N-terminal domain-like"/>
    <property type="match status" value="1"/>
</dbReference>
<feature type="binding site" evidence="13">
    <location>
        <position position="98"/>
    </location>
    <ligand>
        <name>substrate</name>
    </ligand>
</feature>
<evidence type="ECO:0000256" key="6">
    <source>
        <dbReference type="ARBA" id="ARBA00022642"/>
    </source>
</evidence>
<dbReference type="SUPFAM" id="SSF51690">
    <property type="entry name" value="Nicotinate/Quinolinate PRTase C-terminal domain-like"/>
    <property type="match status" value="1"/>
</dbReference>
<dbReference type="HOGENOM" id="CLU_039622_0_1_9"/>
<feature type="binding site" evidence="13">
    <location>
        <position position="155"/>
    </location>
    <ligand>
        <name>substrate</name>
    </ligand>
</feature>
<dbReference type="PATRIC" id="fig|1128398.3.peg.19"/>
<feature type="binding site" evidence="13">
    <location>
        <begin position="239"/>
        <end position="241"/>
    </location>
    <ligand>
        <name>substrate</name>
    </ligand>
</feature>
<dbReference type="Gene3D" id="3.20.20.70">
    <property type="entry name" value="Aldolase class I"/>
    <property type="match status" value="1"/>
</dbReference>
<evidence type="ECO:0000259" key="15">
    <source>
        <dbReference type="Pfam" id="PF02749"/>
    </source>
</evidence>
<dbReference type="Proteomes" id="UP000006094">
    <property type="component" value="Chromosome"/>
</dbReference>
<comment type="similarity">
    <text evidence="3 12">Belongs to the NadC/ModD family.</text>
</comment>
<dbReference type="InterPro" id="IPR027277">
    <property type="entry name" value="NadC/ModD"/>
</dbReference>
<evidence type="ECO:0000256" key="9">
    <source>
        <dbReference type="ARBA" id="ARBA00033102"/>
    </source>
</evidence>
<dbReference type="NCBIfam" id="TIGR00078">
    <property type="entry name" value="nadC"/>
    <property type="match status" value="1"/>
</dbReference>
<evidence type="ECO:0000256" key="3">
    <source>
        <dbReference type="ARBA" id="ARBA00009400"/>
    </source>
</evidence>
<evidence type="ECO:0000256" key="7">
    <source>
        <dbReference type="ARBA" id="ARBA00022676"/>
    </source>
</evidence>
<dbReference type="UniPathway" id="UPA00253">
    <property type="reaction ID" value="UER00331"/>
</dbReference>
<keyword evidence="8 12" id="KW-0808">Transferase</keyword>
<dbReference type="Pfam" id="PF02749">
    <property type="entry name" value="QRPTase_N"/>
    <property type="match status" value="1"/>
</dbReference>
<evidence type="ECO:0000256" key="11">
    <source>
        <dbReference type="ARBA" id="ARBA00069173"/>
    </source>
</evidence>
<feature type="binding site" evidence="13">
    <location>
        <begin position="131"/>
        <end position="133"/>
    </location>
    <ligand>
        <name>substrate</name>
    </ligand>
</feature>
<dbReference type="InterPro" id="IPR036068">
    <property type="entry name" value="Nicotinate_pribotase-like_C"/>
</dbReference>
<dbReference type="InterPro" id="IPR002638">
    <property type="entry name" value="Quinolinate_PRibosylTrfase_C"/>
</dbReference>
<evidence type="ECO:0000256" key="1">
    <source>
        <dbReference type="ARBA" id="ARBA00003237"/>
    </source>
</evidence>
<feature type="binding site" evidence="13">
    <location>
        <begin position="260"/>
        <end position="262"/>
    </location>
    <ligand>
        <name>substrate</name>
    </ligand>
</feature>
<comment type="function">
    <text evidence="1">Involved in the catabolism of quinolinic acid (QA).</text>
</comment>
<dbReference type="Gene3D" id="3.90.1170.20">
    <property type="entry name" value="Quinolinate phosphoribosyl transferase, N-terminal domain"/>
    <property type="match status" value="1"/>
</dbReference>
<dbReference type="eggNOG" id="COG0157">
    <property type="taxonomic scope" value="Bacteria"/>
</dbReference>
<gene>
    <name evidence="16" type="primary">nadC</name>
    <name evidence="16" type="ordered locus">Curi_c00210</name>
</gene>
<comment type="catalytic activity">
    <reaction evidence="10">
        <text>nicotinate beta-D-ribonucleotide + CO2 + diphosphate = quinolinate + 5-phospho-alpha-D-ribose 1-diphosphate + 2 H(+)</text>
        <dbReference type="Rhea" id="RHEA:12733"/>
        <dbReference type="ChEBI" id="CHEBI:15378"/>
        <dbReference type="ChEBI" id="CHEBI:16526"/>
        <dbReference type="ChEBI" id="CHEBI:29959"/>
        <dbReference type="ChEBI" id="CHEBI:33019"/>
        <dbReference type="ChEBI" id="CHEBI:57502"/>
        <dbReference type="ChEBI" id="CHEBI:58017"/>
        <dbReference type="EC" id="2.4.2.19"/>
    </reaction>
</comment>
<dbReference type="RefSeq" id="WP_014966240.1">
    <property type="nucleotide sequence ID" value="NC_018664.1"/>
</dbReference>
<dbReference type="PANTHER" id="PTHR32179:SF3">
    <property type="entry name" value="NICOTINATE-NUCLEOTIDE PYROPHOSPHORYLASE [CARBOXYLATING]"/>
    <property type="match status" value="1"/>
</dbReference>
<evidence type="ECO:0000313" key="16">
    <source>
        <dbReference type="EMBL" id="AFS77103.1"/>
    </source>
</evidence>
<dbReference type="GO" id="GO:0034213">
    <property type="term" value="P:quinolinate catabolic process"/>
    <property type="evidence" value="ECO:0007669"/>
    <property type="project" value="TreeGrafter"/>
</dbReference>
<comment type="subunit">
    <text evidence="4">Hexamer formed by 3 homodimers.</text>
</comment>
<keyword evidence="17" id="KW-1185">Reference proteome</keyword>
<evidence type="ECO:0000259" key="14">
    <source>
        <dbReference type="Pfam" id="PF01729"/>
    </source>
</evidence>
<dbReference type="AlphaFoldDB" id="K0ATA6"/>
<dbReference type="InterPro" id="IPR037128">
    <property type="entry name" value="Quinolinate_PRibosylTase_N_sf"/>
</dbReference>
<reference evidence="16 17" key="1">
    <citation type="journal article" date="2012" name="PLoS ONE">
        <title>The purine-utilizing bacterium Clostridium acidurici 9a: a genome-guided metabolic reconsideration.</title>
        <authorList>
            <person name="Hartwich K."/>
            <person name="Poehlein A."/>
            <person name="Daniel R."/>
        </authorList>
    </citation>
    <scope>NUCLEOTIDE SEQUENCE [LARGE SCALE GENOMIC DNA]</scope>
    <source>
        <strain evidence="17">ATCC 7906 / DSM 604 / BCRC 14475 / CIP 104303 / KCTC 5404 / NCIMB 10678 / 9a</strain>
    </source>
</reference>
<dbReference type="STRING" id="1128398.Curi_c00210"/>
<evidence type="ECO:0000313" key="17">
    <source>
        <dbReference type="Proteomes" id="UP000006094"/>
    </source>
</evidence>